<proteinExistence type="predicted"/>
<gene>
    <name evidence="4" type="primary">LOC111604657</name>
</gene>
<dbReference type="RefSeq" id="XP_023178585.2">
    <property type="nucleotide sequence ID" value="XM_023322817.2"/>
</dbReference>
<keyword evidence="3" id="KW-1185">Reference proteome</keyword>
<dbReference type="CTD" id="35594"/>
<keyword evidence="2" id="KW-1133">Transmembrane helix</keyword>
<sequence>MSGEVYQIETRRRSRSKTPFLRSNCDHDNCEHAGEEGHVHHKKKKESVAPNVQTIVEEHVVETRTTTTSSSSTTTKAGKSKTTGSKVLTQLTSDYSSDDATPESKASTVTTMFTNTSRRLGNALSSLTAVTSTPRSQLESTQNVLNTTQELHQQQQQRSNRASSNGNAKADLSDDHLAYIEYRDAGEYWNKTPKTDYTYSELSPHRRQLAPGIVAMPNMSRRSLENHDERVNYMVNRNPTQEEFIRRRYQANYTHLNYDSGDEIDNTQFGQQQQTQSWWLVRLITTIVRSVSNVWTSITSISETETSAYQNYYAKQQRQKQHGLIAGSLLSAMRYIYIGIASVLSLDTWLLRSSNTENKSKKRFLLFLLMLLPLLLLTGLFYYLHPNESFPPKSLNLNTFTLPELPKIDVGAYLNAAQYETLRSQAIDQAVRVRDWADDYLVYLRTIGQNVVNKGRQLFQPNGDEVYYERL</sequence>
<keyword evidence="2" id="KW-0472">Membrane</keyword>
<evidence type="ECO:0000256" key="1">
    <source>
        <dbReference type="SAM" id="MobiDB-lite"/>
    </source>
</evidence>
<feature type="compositionally biased region" description="Polar residues" evidence="1">
    <location>
        <begin position="149"/>
        <end position="167"/>
    </location>
</feature>
<reference evidence="4" key="1">
    <citation type="submission" date="2025-08" db="UniProtKB">
        <authorList>
            <consortium name="RefSeq"/>
        </authorList>
    </citation>
    <scope>IDENTIFICATION</scope>
    <source>
        <strain evidence="4">15085-1641.00</strain>
        <tissue evidence="4">Whole body</tissue>
    </source>
</reference>
<name>A0A6J1MGM7_DROHY</name>
<evidence type="ECO:0000313" key="3">
    <source>
        <dbReference type="Proteomes" id="UP000504633"/>
    </source>
</evidence>
<feature type="region of interest" description="Disordered" evidence="1">
    <location>
        <begin position="64"/>
        <end position="83"/>
    </location>
</feature>
<feature type="region of interest" description="Disordered" evidence="1">
    <location>
        <begin position="149"/>
        <end position="170"/>
    </location>
</feature>
<accession>A0A6J1MGM7</accession>
<feature type="transmembrane region" description="Helical" evidence="2">
    <location>
        <begin position="335"/>
        <end position="352"/>
    </location>
</feature>
<protein>
    <submittedName>
        <fullName evidence="4">Uncharacterized protein LOC111604657 isoform X1</fullName>
    </submittedName>
</protein>
<feature type="transmembrane region" description="Helical" evidence="2">
    <location>
        <begin position="364"/>
        <end position="384"/>
    </location>
</feature>
<dbReference type="Proteomes" id="UP000504633">
    <property type="component" value="Unplaced"/>
</dbReference>
<dbReference type="OrthoDB" id="342281at2759"/>
<evidence type="ECO:0000313" key="4">
    <source>
        <dbReference type="RefSeq" id="XP_023178585.2"/>
    </source>
</evidence>
<evidence type="ECO:0000256" key="2">
    <source>
        <dbReference type="SAM" id="Phobius"/>
    </source>
</evidence>
<organism evidence="3 4">
    <name type="scientific">Drosophila hydei</name>
    <name type="common">Fruit fly</name>
    <dbReference type="NCBI Taxonomy" id="7224"/>
    <lineage>
        <taxon>Eukaryota</taxon>
        <taxon>Metazoa</taxon>
        <taxon>Ecdysozoa</taxon>
        <taxon>Arthropoda</taxon>
        <taxon>Hexapoda</taxon>
        <taxon>Insecta</taxon>
        <taxon>Pterygota</taxon>
        <taxon>Neoptera</taxon>
        <taxon>Endopterygota</taxon>
        <taxon>Diptera</taxon>
        <taxon>Brachycera</taxon>
        <taxon>Muscomorpha</taxon>
        <taxon>Ephydroidea</taxon>
        <taxon>Drosophilidae</taxon>
        <taxon>Drosophila</taxon>
    </lineage>
</organism>
<feature type="compositionally biased region" description="Low complexity" evidence="1">
    <location>
        <begin position="65"/>
        <end position="83"/>
    </location>
</feature>
<keyword evidence="2" id="KW-0812">Transmembrane</keyword>
<dbReference type="AlphaFoldDB" id="A0A6J1MGM7"/>
<dbReference type="GeneID" id="111604657"/>
<feature type="region of interest" description="Disordered" evidence="1">
    <location>
        <begin position="1"/>
        <end position="22"/>
    </location>
</feature>
<dbReference type="KEGG" id="dhe:111604657"/>